<dbReference type="STRING" id="1903952.BIT28_13650"/>
<dbReference type="Proteomes" id="UP000186905">
    <property type="component" value="Unassembled WGS sequence"/>
</dbReference>
<dbReference type="InterPro" id="IPR004992">
    <property type="entry name" value="EutN_CcmL"/>
</dbReference>
<comment type="subcellular location">
    <subcellularLocation>
        <location evidence="1">Bacterial microcompartment</location>
    </subcellularLocation>
</comment>
<dbReference type="CDD" id="cd01614">
    <property type="entry name" value="EutN_CcmL"/>
    <property type="match status" value="1"/>
</dbReference>
<protein>
    <submittedName>
        <fullName evidence="3">Ethanolamine utilization protein EutN</fullName>
    </submittedName>
</protein>
<keyword evidence="4" id="KW-1185">Reference proteome</keyword>
<dbReference type="PANTHER" id="PTHR36539">
    <property type="entry name" value="ETHANOLAMINE UTILIZATION PROTEIN EUTN"/>
    <property type="match status" value="1"/>
</dbReference>
<organism evidence="3 4">
    <name type="scientific">Photobacterium proteolyticum</name>
    <dbReference type="NCBI Taxonomy" id="1903952"/>
    <lineage>
        <taxon>Bacteria</taxon>
        <taxon>Pseudomonadati</taxon>
        <taxon>Pseudomonadota</taxon>
        <taxon>Gammaproteobacteria</taxon>
        <taxon>Vibrionales</taxon>
        <taxon>Vibrionaceae</taxon>
        <taxon>Photobacterium</taxon>
    </lineage>
</organism>
<dbReference type="SUPFAM" id="SSF159133">
    <property type="entry name" value="EutN/CcmL-like"/>
    <property type="match status" value="1"/>
</dbReference>
<sequence length="90" mass="9418">MIVGEVIGNVWATRKESTLSGLKFMVVRYKDPVAPENIKSFVAVDCVGAGTGEQVLVVTGSSARMAIQIEGAPVDAAIVGIVDEVQVISE</sequence>
<dbReference type="InterPro" id="IPR036677">
    <property type="entry name" value="EutN_CcmL_sf"/>
</dbReference>
<dbReference type="PROSITE" id="PS51932">
    <property type="entry name" value="BMV"/>
    <property type="match status" value="1"/>
</dbReference>
<accession>A0A1Q9GJ93</accession>
<gene>
    <name evidence="3" type="ORF">BIT28_13650</name>
</gene>
<name>A0A1Q9GJ93_9GAMM</name>
<proteinExistence type="predicted"/>
<keyword evidence="2" id="KW-1283">Bacterial microcompartment</keyword>
<dbReference type="GO" id="GO:0031469">
    <property type="term" value="C:bacterial microcompartment"/>
    <property type="evidence" value="ECO:0007669"/>
    <property type="project" value="UniProtKB-SubCell"/>
</dbReference>
<evidence type="ECO:0000256" key="1">
    <source>
        <dbReference type="ARBA" id="ARBA00024322"/>
    </source>
</evidence>
<evidence type="ECO:0000313" key="3">
    <source>
        <dbReference type="EMBL" id="OLQ74460.1"/>
    </source>
</evidence>
<evidence type="ECO:0000256" key="2">
    <source>
        <dbReference type="ARBA" id="ARBA00024446"/>
    </source>
</evidence>
<dbReference type="RefSeq" id="WP_075765480.1">
    <property type="nucleotide sequence ID" value="NZ_MJIL01000083.1"/>
</dbReference>
<dbReference type="PANTHER" id="PTHR36539:SF2">
    <property type="entry name" value="ETHANOLAMINE UTILIZATION PROTEIN"/>
    <property type="match status" value="1"/>
</dbReference>
<dbReference type="Pfam" id="PF03319">
    <property type="entry name" value="EutN_CcmL"/>
    <property type="match status" value="1"/>
</dbReference>
<dbReference type="EMBL" id="MJIL01000083">
    <property type="protein sequence ID" value="OLQ74460.1"/>
    <property type="molecule type" value="Genomic_DNA"/>
</dbReference>
<evidence type="ECO:0000313" key="4">
    <source>
        <dbReference type="Proteomes" id="UP000186905"/>
    </source>
</evidence>
<reference evidence="3 4" key="1">
    <citation type="submission" date="2016-09" db="EMBL/GenBank/DDBJ databases">
        <title>Photobacterium proteolyticum sp. nov. a protease producing bacterium isolated from ocean sediments of Laizhou Bay.</title>
        <authorList>
            <person name="Li Y."/>
        </authorList>
    </citation>
    <scope>NUCLEOTIDE SEQUENCE [LARGE SCALE GENOMIC DNA]</scope>
    <source>
        <strain evidence="3 4">13-12</strain>
    </source>
</reference>
<dbReference type="AlphaFoldDB" id="A0A1Q9GJ93"/>
<dbReference type="OrthoDB" id="196195at2"/>
<dbReference type="Gene3D" id="2.40.50.220">
    <property type="entry name" value="EutN/Ccml"/>
    <property type="match status" value="1"/>
</dbReference>
<comment type="caution">
    <text evidence="3">The sequence shown here is derived from an EMBL/GenBank/DDBJ whole genome shotgun (WGS) entry which is preliminary data.</text>
</comment>